<dbReference type="Proteomes" id="UP001179952">
    <property type="component" value="Unassembled WGS sequence"/>
</dbReference>
<protein>
    <submittedName>
        <fullName evidence="1">Uncharacterized protein</fullName>
    </submittedName>
</protein>
<accession>A0AAV9A6X8</accession>
<dbReference type="EMBL" id="JAUJYN010000012">
    <property type="protein sequence ID" value="KAK1259982.1"/>
    <property type="molecule type" value="Genomic_DNA"/>
</dbReference>
<reference evidence="1" key="1">
    <citation type="journal article" date="2023" name="Nat. Commun.">
        <title>Diploid and tetraploid genomes of Acorus and the evolution of monocots.</title>
        <authorList>
            <person name="Ma L."/>
            <person name="Liu K.W."/>
            <person name="Li Z."/>
            <person name="Hsiao Y.Y."/>
            <person name="Qi Y."/>
            <person name="Fu T."/>
            <person name="Tang G.D."/>
            <person name="Zhang D."/>
            <person name="Sun W.H."/>
            <person name="Liu D.K."/>
            <person name="Li Y."/>
            <person name="Chen G.Z."/>
            <person name="Liu X.D."/>
            <person name="Liao X.Y."/>
            <person name="Jiang Y.T."/>
            <person name="Yu X."/>
            <person name="Hao Y."/>
            <person name="Huang J."/>
            <person name="Zhao X.W."/>
            <person name="Ke S."/>
            <person name="Chen Y.Y."/>
            <person name="Wu W.L."/>
            <person name="Hsu J.L."/>
            <person name="Lin Y.F."/>
            <person name="Huang M.D."/>
            <person name="Li C.Y."/>
            <person name="Huang L."/>
            <person name="Wang Z.W."/>
            <person name="Zhao X."/>
            <person name="Zhong W.Y."/>
            <person name="Peng D.H."/>
            <person name="Ahmad S."/>
            <person name="Lan S."/>
            <person name="Zhang J.S."/>
            <person name="Tsai W.C."/>
            <person name="Van de Peer Y."/>
            <person name="Liu Z.J."/>
        </authorList>
    </citation>
    <scope>NUCLEOTIDE SEQUENCE</scope>
    <source>
        <strain evidence="1">SCP</strain>
    </source>
</reference>
<evidence type="ECO:0000313" key="2">
    <source>
        <dbReference type="Proteomes" id="UP001179952"/>
    </source>
</evidence>
<dbReference type="AlphaFoldDB" id="A0AAV9A6X8"/>
<sequence length="80" mass="8622">MVVAMQPSMPIENGAREGQLESRASLSSFAKVRPNDNDGSFCMAGEGGVLCAEKCKAIGYPEWIPVLKDSRMICCCFDSS</sequence>
<keyword evidence="2" id="KW-1185">Reference proteome</keyword>
<organism evidence="1 2">
    <name type="scientific">Acorus gramineus</name>
    <name type="common">Dwarf sweet flag</name>
    <dbReference type="NCBI Taxonomy" id="55184"/>
    <lineage>
        <taxon>Eukaryota</taxon>
        <taxon>Viridiplantae</taxon>
        <taxon>Streptophyta</taxon>
        <taxon>Embryophyta</taxon>
        <taxon>Tracheophyta</taxon>
        <taxon>Spermatophyta</taxon>
        <taxon>Magnoliopsida</taxon>
        <taxon>Liliopsida</taxon>
        <taxon>Acoraceae</taxon>
        <taxon>Acorus</taxon>
    </lineage>
</organism>
<gene>
    <name evidence="1" type="ORF">QJS04_geneDACA021419</name>
</gene>
<proteinExistence type="predicted"/>
<name>A0AAV9A6X8_ACOGR</name>
<comment type="caution">
    <text evidence="1">The sequence shown here is derived from an EMBL/GenBank/DDBJ whole genome shotgun (WGS) entry which is preliminary data.</text>
</comment>
<reference evidence="1" key="2">
    <citation type="submission" date="2023-06" db="EMBL/GenBank/DDBJ databases">
        <authorList>
            <person name="Ma L."/>
            <person name="Liu K.-W."/>
            <person name="Li Z."/>
            <person name="Hsiao Y.-Y."/>
            <person name="Qi Y."/>
            <person name="Fu T."/>
            <person name="Tang G."/>
            <person name="Zhang D."/>
            <person name="Sun W.-H."/>
            <person name="Liu D.-K."/>
            <person name="Li Y."/>
            <person name="Chen G.-Z."/>
            <person name="Liu X.-D."/>
            <person name="Liao X.-Y."/>
            <person name="Jiang Y.-T."/>
            <person name="Yu X."/>
            <person name="Hao Y."/>
            <person name="Huang J."/>
            <person name="Zhao X.-W."/>
            <person name="Ke S."/>
            <person name="Chen Y.-Y."/>
            <person name="Wu W.-L."/>
            <person name="Hsu J.-L."/>
            <person name="Lin Y.-F."/>
            <person name="Huang M.-D."/>
            <person name="Li C.-Y."/>
            <person name="Huang L."/>
            <person name="Wang Z.-W."/>
            <person name="Zhao X."/>
            <person name="Zhong W.-Y."/>
            <person name="Peng D.-H."/>
            <person name="Ahmad S."/>
            <person name="Lan S."/>
            <person name="Zhang J.-S."/>
            <person name="Tsai W.-C."/>
            <person name="Van De Peer Y."/>
            <person name="Liu Z.-J."/>
        </authorList>
    </citation>
    <scope>NUCLEOTIDE SEQUENCE</scope>
    <source>
        <strain evidence="1">SCP</strain>
        <tissue evidence="1">Leaves</tissue>
    </source>
</reference>
<evidence type="ECO:0000313" key="1">
    <source>
        <dbReference type="EMBL" id="KAK1259982.1"/>
    </source>
</evidence>